<dbReference type="PANTHER" id="PTHR45650">
    <property type="entry name" value="GDSL-LIKE LIPASE/ACYLHYDROLASE-RELATED"/>
    <property type="match status" value="1"/>
</dbReference>
<evidence type="ECO:0000256" key="1">
    <source>
        <dbReference type="ARBA" id="ARBA00004613"/>
    </source>
</evidence>
<evidence type="ECO:0000313" key="9">
    <source>
        <dbReference type="Proteomes" id="UP000001514"/>
    </source>
</evidence>
<dbReference type="eggNOG" id="ENOG502QQP0">
    <property type="taxonomic scope" value="Eukaryota"/>
</dbReference>
<dbReference type="InterPro" id="IPR035669">
    <property type="entry name" value="SGNH_plant_lipase-like"/>
</dbReference>
<dbReference type="InterPro" id="IPR008265">
    <property type="entry name" value="Lipase_GDSL_AS"/>
</dbReference>
<dbReference type="GO" id="GO:0016042">
    <property type="term" value="P:lipid catabolic process"/>
    <property type="evidence" value="ECO:0007669"/>
    <property type="project" value="UniProtKB-KW"/>
</dbReference>
<feature type="chain" id="PRO_5003123190" evidence="7">
    <location>
        <begin position="19"/>
        <end position="362"/>
    </location>
</feature>
<dbReference type="Pfam" id="PF00657">
    <property type="entry name" value="Lipase_GDSL"/>
    <property type="match status" value="1"/>
</dbReference>
<dbReference type="InterPro" id="IPR036514">
    <property type="entry name" value="SGNH_hydro_sf"/>
</dbReference>
<dbReference type="CDD" id="cd01837">
    <property type="entry name" value="SGNH_plant_lipase_like"/>
    <property type="match status" value="1"/>
</dbReference>
<sequence length="362" mass="39224">MEAFQLLVLLTFLISVAAAGSASRSKAKAMFVFGDSLVDAGNNNFINSIARANFAPNGIDFPNSAATGRFCNGKIISDLLSDYMGTPPILPVLDPQAKGQNLLLGVNFASAGAGILDDTGTIFIQRLTMTDQFRLFRKYKSDLAAVAGASAAAKLISDGIYSFTVGGNDYINNYLLLFAQRARQYTPSQFNALLIATLRNQLKTVYSLGARKVTVSNMGPIGCIPSQLQRSSRAGECIQELNDHALSFNAALKPMIEGLNRELKGATFVYVNSYDILNEYIQNPSKYGTLYTNMACCGQGSYNGLLTCTGLSNLCSDRTKYVFWDAFHPSESINRLITNRLLNGPPSDLSPFNVKQLIAMST</sequence>
<keyword evidence="5" id="KW-0378">Hydrolase</keyword>
<dbReference type="GO" id="GO:0005576">
    <property type="term" value="C:extracellular region"/>
    <property type="evidence" value="ECO:0007669"/>
    <property type="project" value="UniProtKB-SubCell"/>
</dbReference>
<comment type="similarity">
    <text evidence="2">Belongs to the 'GDSL' lipolytic enzyme family.</text>
</comment>
<name>D8T002_SELML</name>
<reference evidence="8 9" key="1">
    <citation type="journal article" date="2011" name="Science">
        <title>The Selaginella genome identifies genetic changes associated with the evolution of vascular plants.</title>
        <authorList>
            <person name="Banks J.A."/>
            <person name="Nishiyama T."/>
            <person name="Hasebe M."/>
            <person name="Bowman J.L."/>
            <person name="Gribskov M."/>
            <person name="dePamphilis C."/>
            <person name="Albert V.A."/>
            <person name="Aono N."/>
            <person name="Aoyama T."/>
            <person name="Ambrose B.A."/>
            <person name="Ashton N.W."/>
            <person name="Axtell M.J."/>
            <person name="Barker E."/>
            <person name="Barker M.S."/>
            <person name="Bennetzen J.L."/>
            <person name="Bonawitz N.D."/>
            <person name="Chapple C."/>
            <person name="Cheng C."/>
            <person name="Correa L.G."/>
            <person name="Dacre M."/>
            <person name="DeBarry J."/>
            <person name="Dreyer I."/>
            <person name="Elias M."/>
            <person name="Engstrom E.M."/>
            <person name="Estelle M."/>
            <person name="Feng L."/>
            <person name="Finet C."/>
            <person name="Floyd S.K."/>
            <person name="Frommer W.B."/>
            <person name="Fujita T."/>
            <person name="Gramzow L."/>
            <person name="Gutensohn M."/>
            <person name="Harholt J."/>
            <person name="Hattori M."/>
            <person name="Heyl A."/>
            <person name="Hirai T."/>
            <person name="Hiwatashi Y."/>
            <person name="Ishikawa M."/>
            <person name="Iwata M."/>
            <person name="Karol K.G."/>
            <person name="Koehler B."/>
            <person name="Kolukisaoglu U."/>
            <person name="Kubo M."/>
            <person name="Kurata T."/>
            <person name="Lalonde S."/>
            <person name="Li K."/>
            <person name="Li Y."/>
            <person name="Litt A."/>
            <person name="Lyons E."/>
            <person name="Manning G."/>
            <person name="Maruyama T."/>
            <person name="Michael T.P."/>
            <person name="Mikami K."/>
            <person name="Miyazaki S."/>
            <person name="Morinaga S."/>
            <person name="Murata T."/>
            <person name="Mueller-Roeber B."/>
            <person name="Nelson D.R."/>
            <person name="Obara M."/>
            <person name="Oguri Y."/>
            <person name="Olmstead R.G."/>
            <person name="Onodera N."/>
            <person name="Petersen B.L."/>
            <person name="Pils B."/>
            <person name="Prigge M."/>
            <person name="Rensing S.A."/>
            <person name="Riano-Pachon D.M."/>
            <person name="Roberts A.W."/>
            <person name="Sato Y."/>
            <person name="Scheller H.V."/>
            <person name="Schulz B."/>
            <person name="Schulz C."/>
            <person name="Shakirov E.V."/>
            <person name="Shibagaki N."/>
            <person name="Shinohara N."/>
            <person name="Shippen D.E."/>
            <person name="Soerensen I."/>
            <person name="Sotooka R."/>
            <person name="Sugimoto N."/>
            <person name="Sugita M."/>
            <person name="Sumikawa N."/>
            <person name="Tanurdzic M."/>
            <person name="Theissen G."/>
            <person name="Ulvskov P."/>
            <person name="Wakazuki S."/>
            <person name="Weng J.K."/>
            <person name="Willats W.W."/>
            <person name="Wipf D."/>
            <person name="Wolf P.G."/>
            <person name="Yang L."/>
            <person name="Zimmer A.D."/>
            <person name="Zhu Q."/>
            <person name="Mitros T."/>
            <person name="Hellsten U."/>
            <person name="Loque D."/>
            <person name="Otillar R."/>
            <person name="Salamov A."/>
            <person name="Schmutz J."/>
            <person name="Shapiro H."/>
            <person name="Lindquist E."/>
            <person name="Lucas S."/>
            <person name="Rokhsar D."/>
            <person name="Grigoriev I.V."/>
        </authorList>
    </citation>
    <scope>NUCLEOTIDE SEQUENCE [LARGE SCALE GENOMIC DNA]</scope>
</reference>
<dbReference type="EMBL" id="GL377657">
    <property type="protein sequence ID" value="EFJ09995.1"/>
    <property type="molecule type" value="Genomic_DNA"/>
</dbReference>
<organism evidence="9">
    <name type="scientific">Selaginella moellendorffii</name>
    <name type="common">Spikemoss</name>
    <dbReference type="NCBI Taxonomy" id="88036"/>
    <lineage>
        <taxon>Eukaryota</taxon>
        <taxon>Viridiplantae</taxon>
        <taxon>Streptophyta</taxon>
        <taxon>Embryophyta</taxon>
        <taxon>Tracheophyta</taxon>
        <taxon>Lycopodiopsida</taxon>
        <taxon>Selaginellales</taxon>
        <taxon>Selaginellaceae</taxon>
        <taxon>Selaginella</taxon>
    </lineage>
</organism>
<feature type="signal peptide" evidence="7">
    <location>
        <begin position="1"/>
        <end position="18"/>
    </location>
</feature>
<comment type="subcellular location">
    <subcellularLocation>
        <location evidence="1">Secreted</location>
    </subcellularLocation>
</comment>
<keyword evidence="6" id="KW-0443">Lipid metabolism</keyword>
<keyword evidence="9" id="KW-1185">Reference proteome</keyword>
<dbReference type="KEGG" id="smo:SELMODRAFT_128884"/>
<evidence type="ECO:0000256" key="5">
    <source>
        <dbReference type="ARBA" id="ARBA00022801"/>
    </source>
</evidence>
<evidence type="ECO:0000313" key="8">
    <source>
        <dbReference type="EMBL" id="EFJ09995.1"/>
    </source>
</evidence>
<dbReference type="Gene3D" id="3.40.50.1110">
    <property type="entry name" value="SGNH hydrolase"/>
    <property type="match status" value="1"/>
</dbReference>
<evidence type="ECO:0000256" key="7">
    <source>
        <dbReference type="SAM" id="SignalP"/>
    </source>
</evidence>
<evidence type="ECO:0000256" key="6">
    <source>
        <dbReference type="ARBA" id="ARBA00022963"/>
    </source>
</evidence>
<dbReference type="Gramene" id="EFJ09995">
    <property type="protein sequence ID" value="EFJ09995"/>
    <property type="gene ID" value="SELMODRAFT_128884"/>
</dbReference>
<keyword evidence="3" id="KW-0964">Secreted</keyword>
<dbReference type="HOGENOM" id="CLU_015101_0_0_1"/>
<protein>
    <submittedName>
        <fullName evidence="8">Uncharacterized protein</fullName>
    </submittedName>
</protein>
<keyword evidence="6" id="KW-0442">Lipid degradation</keyword>
<evidence type="ECO:0000256" key="2">
    <source>
        <dbReference type="ARBA" id="ARBA00008668"/>
    </source>
</evidence>
<keyword evidence="4 7" id="KW-0732">Signal</keyword>
<evidence type="ECO:0000256" key="4">
    <source>
        <dbReference type="ARBA" id="ARBA00022729"/>
    </source>
</evidence>
<dbReference type="InterPro" id="IPR051238">
    <property type="entry name" value="GDSL_esterase/lipase"/>
</dbReference>
<dbReference type="FunCoup" id="D8T002">
    <property type="interactions" value="72"/>
</dbReference>
<proteinExistence type="inferred from homology"/>
<accession>D8T002</accession>
<dbReference type="PROSITE" id="PS01098">
    <property type="entry name" value="LIPASE_GDSL_SER"/>
    <property type="match status" value="1"/>
</dbReference>
<dbReference type="GO" id="GO:0016298">
    <property type="term" value="F:lipase activity"/>
    <property type="evidence" value="ECO:0007669"/>
    <property type="project" value="InterPro"/>
</dbReference>
<dbReference type="InParanoid" id="D8T002"/>
<dbReference type="STRING" id="88036.D8T002"/>
<dbReference type="OMA" id="RVFYGPT"/>
<evidence type="ECO:0000256" key="3">
    <source>
        <dbReference type="ARBA" id="ARBA00022525"/>
    </source>
</evidence>
<gene>
    <name evidence="8" type="ORF">SELMODRAFT_128884</name>
</gene>
<dbReference type="AlphaFoldDB" id="D8T002"/>
<dbReference type="InterPro" id="IPR001087">
    <property type="entry name" value="GDSL"/>
</dbReference>
<dbReference type="Proteomes" id="UP000001514">
    <property type="component" value="Unassembled WGS sequence"/>
</dbReference>